<evidence type="ECO:0000313" key="8">
    <source>
        <dbReference type="Proteomes" id="UP000092024"/>
    </source>
</evidence>
<gene>
    <name evidence="7" type="ORF">A7K91_20330</name>
</gene>
<dbReference type="GO" id="GO:0000976">
    <property type="term" value="F:transcription cis-regulatory region binding"/>
    <property type="evidence" value="ECO:0007669"/>
    <property type="project" value="TreeGrafter"/>
</dbReference>
<dbReference type="Gene3D" id="1.10.10.60">
    <property type="entry name" value="Homeodomain-like"/>
    <property type="match status" value="1"/>
</dbReference>
<evidence type="ECO:0000256" key="5">
    <source>
        <dbReference type="PROSITE-ProRule" id="PRU00335"/>
    </source>
</evidence>
<evidence type="ECO:0000259" key="6">
    <source>
        <dbReference type="PROSITE" id="PS50977"/>
    </source>
</evidence>
<dbReference type="SUPFAM" id="SSF46689">
    <property type="entry name" value="Homeodomain-like"/>
    <property type="match status" value="1"/>
</dbReference>
<dbReference type="GO" id="GO:0046677">
    <property type="term" value="P:response to antibiotic"/>
    <property type="evidence" value="ECO:0007669"/>
    <property type="project" value="InterPro"/>
</dbReference>
<dbReference type="STRING" id="1844972.A7K91_20330"/>
<dbReference type="Proteomes" id="UP000092024">
    <property type="component" value="Unassembled WGS sequence"/>
</dbReference>
<dbReference type="GO" id="GO:0003700">
    <property type="term" value="F:DNA-binding transcription factor activity"/>
    <property type="evidence" value="ECO:0007669"/>
    <property type="project" value="TreeGrafter"/>
</dbReference>
<dbReference type="PROSITE" id="PS01081">
    <property type="entry name" value="HTH_TETR_1"/>
    <property type="match status" value="1"/>
</dbReference>
<dbReference type="RefSeq" id="WP_068685457.1">
    <property type="nucleotide sequence ID" value="NZ_LYPA01000067.1"/>
</dbReference>
<dbReference type="InterPro" id="IPR004111">
    <property type="entry name" value="Repressor_TetR_C"/>
</dbReference>
<evidence type="ECO:0000313" key="7">
    <source>
        <dbReference type="EMBL" id="OBR64041.1"/>
    </source>
</evidence>
<accession>A0A1A5YEH6</accession>
<reference evidence="7 8" key="1">
    <citation type="submission" date="2016-05" db="EMBL/GenBank/DDBJ databases">
        <title>Paenibacillus oryzae. sp. nov., isolated from the rice root.</title>
        <authorList>
            <person name="Zhang J."/>
            <person name="Zhang X."/>
        </authorList>
    </citation>
    <scope>NUCLEOTIDE SEQUENCE [LARGE SCALE GENOMIC DNA]</scope>
    <source>
        <strain evidence="7 8">1DrF-4</strain>
    </source>
</reference>
<feature type="DNA-binding region" description="H-T-H motif" evidence="5">
    <location>
        <begin position="30"/>
        <end position="49"/>
    </location>
</feature>
<dbReference type="InterPro" id="IPR036271">
    <property type="entry name" value="Tet_transcr_reg_TetR-rel_C_sf"/>
</dbReference>
<name>A0A1A5YEH6_9BACL</name>
<dbReference type="PANTHER" id="PTHR30055:SF151">
    <property type="entry name" value="TRANSCRIPTIONAL REGULATORY PROTEIN"/>
    <property type="match status" value="1"/>
</dbReference>
<dbReference type="InterPro" id="IPR050109">
    <property type="entry name" value="HTH-type_TetR-like_transc_reg"/>
</dbReference>
<keyword evidence="8" id="KW-1185">Reference proteome</keyword>
<dbReference type="SUPFAM" id="SSF48498">
    <property type="entry name" value="Tetracyclin repressor-like, C-terminal domain"/>
    <property type="match status" value="1"/>
</dbReference>
<comment type="caution">
    <text evidence="7">The sequence shown here is derived from an EMBL/GenBank/DDBJ whole genome shotgun (WGS) entry which is preliminary data.</text>
</comment>
<protein>
    <submittedName>
        <fullName evidence="7">Transcriptional regulator</fullName>
    </submittedName>
</protein>
<keyword evidence="3 5" id="KW-0238">DNA-binding</keyword>
<sequence>MKKQQPQISEDKILAMSWALLGEGGIEKFSMRRLADRLGIQAPSLYWHFKSKQAIYLRLANQVSRIILESHRPQGDWREQLQGMAVAIRSVLSQYPCSTQLMMATLPHEPDIIRFNNRMLLCIESTPLQQAQKLQVVLTLMNYVFNFVLDAYEHQRNVAAIMKEEGETSLPGDRVSRLLDSMGEDEAGLFRSMYRNKLFEMMGTDAAFEFGLQVILLGVQQMIQQQMTKPQEG</sequence>
<dbReference type="Pfam" id="PF00440">
    <property type="entry name" value="TetR_N"/>
    <property type="match status" value="1"/>
</dbReference>
<dbReference type="PRINTS" id="PR00455">
    <property type="entry name" value="HTHTETR"/>
</dbReference>
<evidence type="ECO:0000256" key="4">
    <source>
        <dbReference type="ARBA" id="ARBA00023163"/>
    </source>
</evidence>
<keyword evidence="2" id="KW-0805">Transcription regulation</keyword>
<dbReference type="Gene3D" id="1.10.357.10">
    <property type="entry name" value="Tetracycline Repressor, domain 2"/>
    <property type="match status" value="1"/>
</dbReference>
<dbReference type="InterPro" id="IPR023772">
    <property type="entry name" value="DNA-bd_HTH_TetR-type_CS"/>
</dbReference>
<dbReference type="AlphaFoldDB" id="A0A1A5YEH6"/>
<dbReference type="InterPro" id="IPR003012">
    <property type="entry name" value="Tet_transcr_reg_TetR"/>
</dbReference>
<evidence type="ECO:0000256" key="1">
    <source>
        <dbReference type="ARBA" id="ARBA00022491"/>
    </source>
</evidence>
<dbReference type="EMBL" id="LYPA01000067">
    <property type="protein sequence ID" value="OBR64041.1"/>
    <property type="molecule type" value="Genomic_DNA"/>
</dbReference>
<proteinExistence type="predicted"/>
<dbReference type="OrthoDB" id="166040at2"/>
<keyword evidence="1" id="KW-0678">Repressor</keyword>
<organism evidence="7 8">
    <name type="scientific">Paenibacillus oryzae</name>
    <dbReference type="NCBI Taxonomy" id="1844972"/>
    <lineage>
        <taxon>Bacteria</taxon>
        <taxon>Bacillati</taxon>
        <taxon>Bacillota</taxon>
        <taxon>Bacilli</taxon>
        <taxon>Bacillales</taxon>
        <taxon>Paenibacillaceae</taxon>
        <taxon>Paenibacillus</taxon>
    </lineage>
</organism>
<dbReference type="PRINTS" id="PR00400">
    <property type="entry name" value="TETREPRESSOR"/>
</dbReference>
<evidence type="ECO:0000256" key="2">
    <source>
        <dbReference type="ARBA" id="ARBA00023015"/>
    </source>
</evidence>
<dbReference type="InterPro" id="IPR009057">
    <property type="entry name" value="Homeodomain-like_sf"/>
</dbReference>
<dbReference type="PROSITE" id="PS50977">
    <property type="entry name" value="HTH_TETR_2"/>
    <property type="match status" value="1"/>
</dbReference>
<dbReference type="GO" id="GO:0045892">
    <property type="term" value="P:negative regulation of DNA-templated transcription"/>
    <property type="evidence" value="ECO:0007669"/>
    <property type="project" value="InterPro"/>
</dbReference>
<dbReference type="Pfam" id="PF02909">
    <property type="entry name" value="TetR_C_1"/>
    <property type="match status" value="1"/>
</dbReference>
<feature type="domain" description="HTH tetR-type" evidence="6">
    <location>
        <begin position="7"/>
        <end position="67"/>
    </location>
</feature>
<evidence type="ECO:0000256" key="3">
    <source>
        <dbReference type="ARBA" id="ARBA00023125"/>
    </source>
</evidence>
<dbReference type="PANTHER" id="PTHR30055">
    <property type="entry name" value="HTH-TYPE TRANSCRIPTIONAL REGULATOR RUTR"/>
    <property type="match status" value="1"/>
</dbReference>
<dbReference type="InterPro" id="IPR001647">
    <property type="entry name" value="HTH_TetR"/>
</dbReference>
<keyword evidence="4" id="KW-0804">Transcription</keyword>